<reference evidence="2" key="2">
    <citation type="journal article" date="2015" name="Data Brief">
        <title>Shoot transcriptome of the giant reed, Arundo donax.</title>
        <authorList>
            <person name="Barrero R.A."/>
            <person name="Guerrero F.D."/>
            <person name="Moolhuijzen P."/>
            <person name="Goolsby J.A."/>
            <person name="Tidwell J."/>
            <person name="Bellgard S.E."/>
            <person name="Bellgard M.I."/>
        </authorList>
    </citation>
    <scope>NUCLEOTIDE SEQUENCE</scope>
    <source>
        <tissue evidence="2">Shoot tissue taken approximately 20 cm above the soil surface</tissue>
    </source>
</reference>
<name>A0A0A9H2C8_ARUDO</name>
<protein>
    <submittedName>
        <fullName evidence="2">Uncharacterized protein</fullName>
    </submittedName>
</protein>
<keyword evidence="1" id="KW-0472">Membrane</keyword>
<evidence type="ECO:0000313" key="2">
    <source>
        <dbReference type="EMBL" id="JAE30922.1"/>
    </source>
</evidence>
<organism evidence="2">
    <name type="scientific">Arundo donax</name>
    <name type="common">Giant reed</name>
    <name type="synonym">Donax arundinaceus</name>
    <dbReference type="NCBI Taxonomy" id="35708"/>
    <lineage>
        <taxon>Eukaryota</taxon>
        <taxon>Viridiplantae</taxon>
        <taxon>Streptophyta</taxon>
        <taxon>Embryophyta</taxon>
        <taxon>Tracheophyta</taxon>
        <taxon>Spermatophyta</taxon>
        <taxon>Magnoliopsida</taxon>
        <taxon>Liliopsida</taxon>
        <taxon>Poales</taxon>
        <taxon>Poaceae</taxon>
        <taxon>PACMAD clade</taxon>
        <taxon>Arundinoideae</taxon>
        <taxon>Arundineae</taxon>
        <taxon>Arundo</taxon>
    </lineage>
</organism>
<sequence length="42" mass="4849">MLDGAGYRCNPCSCTGYRFKYVILLTHPFLPYSIPYLFLLSN</sequence>
<dbReference type="AlphaFoldDB" id="A0A0A9H2C8"/>
<accession>A0A0A9H2C8</accession>
<reference evidence="2" key="1">
    <citation type="submission" date="2014-09" db="EMBL/GenBank/DDBJ databases">
        <authorList>
            <person name="Magalhaes I.L.F."/>
            <person name="Oliveira U."/>
            <person name="Santos F.R."/>
            <person name="Vidigal T.H.D.A."/>
            <person name="Brescovit A.D."/>
            <person name="Santos A.J."/>
        </authorList>
    </citation>
    <scope>NUCLEOTIDE SEQUENCE</scope>
    <source>
        <tissue evidence="2">Shoot tissue taken approximately 20 cm above the soil surface</tissue>
    </source>
</reference>
<proteinExistence type="predicted"/>
<keyword evidence="1" id="KW-0812">Transmembrane</keyword>
<dbReference type="EMBL" id="GBRH01166974">
    <property type="protein sequence ID" value="JAE30922.1"/>
    <property type="molecule type" value="Transcribed_RNA"/>
</dbReference>
<feature type="transmembrane region" description="Helical" evidence="1">
    <location>
        <begin position="21"/>
        <end position="39"/>
    </location>
</feature>
<evidence type="ECO:0000256" key="1">
    <source>
        <dbReference type="SAM" id="Phobius"/>
    </source>
</evidence>
<keyword evidence="1" id="KW-1133">Transmembrane helix</keyword>